<accession>A0A4C1TL87</accession>
<protein>
    <submittedName>
        <fullName evidence="2">Uncharacterized protein</fullName>
    </submittedName>
</protein>
<feature type="compositionally biased region" description="Polar residues" evidence="1">
    <location>
        <begin position="69"/>
        <end position="80"/>
    </location>
</feature>
<gene>
    <name evidence="2" type="ORF">EVAR_75406_1</name>
</gene>
<sequence length="120" mass="13448">MFTRKLYRQSPRGPDNGKRASARRRARIMFVDKALVPFVPRQNSASVRTNWKAARAPAAPGTPRASSGRDSPSDTQSKSTWDLRDLILRRDLRSLREFMDETQKSVAAPAPAVRARALPC</sequence>
<keyword evidence="3" id="KW-1185">Reference proteome</keyword>
<evidence type="ECO:0000313" key="2">
    <source>
        <dbReference type="EMBL" id="GBP14814.1"/>
    </source>
</evidence>
<feature type="region of interest" description="Disordered" evidence="1">
    <location>
        <begin position="42"/>
        <end position="82"/>
    </location>
</feature>
<feature type="region of interest" description="Disordered" evidence="1">
    <location>
        <begin position="1"/>
        <end position="24"/>
    </location>
</feature>
<reference evidence="2 3" key="1">
    <citation type="journal article" date="2019" name="Commun. Biol.">
        <title>The bagworm genome reveals a unique fibroin gene that provides high tensile strength.</title>
        <authorList>
            <person name="Kono N."/>
            <person name="Nakamura H."/>
            <person name="Ohtoshi R."/>
            <person name="Tomita M."/>
            <person name="Numata K."/>
            <person name="Arakawa K."/>
        </authorList>
    </citation>
    <scope>NUCLEOTIDE SEQUENCE [LARGE SCALE GENOMIC DNA]</scope>
</reference>
<comment type="caution">
    <text evidence="2">The sequence shown here is derived from an EMBL/GenBank/DDBJ whole genome shotgun (WGS) entry which is preliminary data.</text>
</comment>
<dbReference type="EMBL" id="BGZK01000067">
    <property type="protein sequence ID" value="GBP14814.1"/>
    <property type="molecule type" value="Genomic_DNA"/>
</dbReference>
<evidence type="ECO:0000313" key="3">
    <source>
        <dbReference type="Proteomes" id="UP000299102"/>
    </source>
</evidence>
<organism evidence="2 3">
    <name type="scientific">Eumeta variegata</name>
    <name type="common">Bagworm moth</name>
    <name type="synonym">Eumeta japonica</name>
    <dbReference type="NCBI Taxonomy" id="151549"/>
    <lineage>
        <taxon>Eukaryota</taxon>
        <taxon>Metazoa</taxon>
        <taxon>Ecdysozoa</taxon>
        <taxon>Arthropoda</taxon>
        <taxon>Hexapoda</taxon>
        <taxon>Insecta</taxon>
        <taxon>Pterygota</taxon>
        <taxon>Neoptera</taxon>
        <taxon>Endopterygota</taxon>
        <taxon>Lepidoptera</taxon>
        <taxon>Glossata</taxon>
        <taxon>Ditrysia</taxon>
        <taxon>Tineoidea</taxon>
        <taxon>Psychidae</taxon>
        <taxon>Oiketicinae</taxon>
        <taxon>Eumeta</taxon>
    </lineage>
</organism>
<evidence type="ECO:0000256" key="1">
    <source>
        <dbReference type="SAM" id="MobiDB-lite"/>
    </source>
</evidence>
<feature type="region of interest" description="Disordered" evidence="1">
    <location>
        <begin position="101"/>
        <end position="120"/>
    </location>
</feature>
<proteinExistence type="predicted"/>
<dbReference type="Proteomes" id="UP000299102">
    <property type="component" value="Unassembled WGS sequence"/>
</dbReference>
<feature type="compositionally biased region" description="Low complexity" evidence="1">
    <location>
        <begin position="106"/>
        <end position="120"/>
    </location>
</feature>
<dbReference type="AlphaFoldDB" id="A0A4C1TL87"/>
<feature type="compositionally biased region" description="Low complexity" evidence="1">
    <location>
        <begin position="53"/>
        <end position="68"/>
    </location>
</feature>
<name>A0A4C1TL87_EUMVA</name>